<evidence type="ECO:0000313" key="1">
    <source>
        <dbReference type="EMBL" id="KNZ45227.1"/>
    </source>
</evidence>
<name>A0A0L6UAD5_9BASI</name>
<sequence>MLCFDLCYNLGGLCSNYVIATPIPVNHSEACATNNKIFCVVITQTINVSKLRYFRKLSQDTLTMWSALLWAQQDLISGVYLYWIQKLLLSRMQLDNMLEHIETIVKYQKTLVTSSRPLLPEKHTFCSSPEFDPSGLAPLCVGTYQSRQPPRKKLFSQCSRVNMSIGNRSQTVWSQSLPQELKLNPPSKILK</sequence>
<reference evidence="1 2" key="1">
    <citation type="submission" date="2015-08" db="EMBL/GenBank/DDBJ databases">
        <title>Next Generation Sequencing and Analysis of the Genome of Puccinia sorghi L Schw, the Causal Agent of Maize Common Rust.</title>
        <authorList>
            <person name="Rochi L."/>
            <person name="Burguener G."/>
            <person name="Darino M."/>
            <person name="Turjanski A."/>
            <person name="Kreff E."/>
            <person name="Dieguez M.J."/>
            <person name="Sacco F."/>
        </authorList>
    </citation>
    <scope>NUCLEOTIDE SEQUENCE [LARGE SCALE GENOMIC DNA]</scope>
    <source>
        <strain evidence="1 2">RO10H11247</strain>
    </source>
</reference>
<dbReference type="VEuPathDB" id="FungiDB:VP01_835g4"/>
<dbReference type="AlphaFoldDB" id="A0A0L6UAD5"/>
<dbReference type="STRING" id="27349.A0A0L6UAD5"/>
<proteinExistence type="predicted"/>
<accession>A0A0L6UAD5</accession>
<keyword evidence="2" id="KW-1185">Reference proteome</keyword>
<evidence type="ECO:0000313" key="2">
    <source>
        <dbReference type="Proteomes" id="UP000037035"/>
    </source>
</evidence>
<gene>
    <name evidence="1" type="ORF">VP01_835g4</name>
</gene>
<dbReference type="EMBL" id="LAVV01013893">
    <property type="protein sequence ID" value="KNZ45227.1"/>
    <property type="molecule type" value="Genomic_DNA"/>
</dbReference>
<comment type="caution">
    <text evidence="1">The sequence shown here is derived from an EMBL/GenBank/DDBJ whole genome shotgun (WGS) entry which is preliminary data.</text>
</comment>
<dbReference type="Proteomes" id="UP000037035">
    <property type="component" value="Unassembled WGS sequence"/>
</dbReference>
<protein>
    <submittedName>
        <fullName evidence="1">Uncharacterized protein</fullName>
    </submittedName>
</protein>
<organism evidence="1 2">
    <name type="scientific">Puccinia sorghi</name>
    <dbReference type="NCBI Taxonomy" id="27349"/>
    <lineage>
        <taxon>Eukaryota</taxon>
        <taxon>Fungi</taxon>
        <taxon>Dikarya</taxon>
        <taxon>Basidiomycota</taxon>
        <taxon>Pucciniomycotina</taxon>
        <taxon>Pucciniomycetes</taxon>
        <taxon>Pucciniales</taxon>
        <taxon>Pucciniaceae</taxon>
        <taxon>Puccinia</taxon>
    </lineage>
</organism>